<dbReference type="AlphaFoldDB" id="A0A0G0BCM3"/>
<dbReference type="SUPFAM" id="SSF57783">
    <property type="entry name" value="Zinc beta-ribbon"/>
    <property type="match status" value="1"/>
</dbReference>
<sequence>MKEKNSPIKKIECPKCGSKNYTFTGTHFDHANTLRGSTKCMMCNDCGETFNAEIMEE</sequence>
<accession>A0A0G0BCM3</accession>
<gene>
    <name evidence="1" type="ORF">UR23_C0016G0005</name>
</gene>
<dbReference type="Proteomes" id="UP000034349">
    <property type="component" value="Unassembled WGS sequence"/>
</dbReference>
<evidence type="ECO:0000313" key="2">
    <source>
        <dbReference type="Proteomes" id="UP000034349"/>
    </source>
</evidence>
<evidence type="ECO:0000313" key="1">
    <source>
        <dbReference type="EMBL" id="KKP36580.1"/>
    </source>
</evidence>
<dbReference type="Gene3D" id="2.20.25.10">
    <property type="match status" value="1"/>
</dbReference>
<name>A0A0G0BCM3_9BACT</name>
<reference evidence="1 2" key="1">
    <citation type="journal article" date="2015" name="Nature">
        <title>rRNA introns, odd ribosomes, and small enigmatic genomes across a large radiation of phyla.</title>
        <authorList>
            <person name="Brown C.T."/>
            <person name="Hug L.A."/>
            <person name="Thomas B.C."/>
            <person name="Sharon I."/>
            <person name="Castelle C.J."/>
            <person name="Singh A."/>
            <person name="Wilkins M.J."/>
            <person name="Williams K.H."/>
            <person name="Banfield J.F."/>
        </authorList>
    </citation>
    <scope>NUCLEOTIDE SEQUENCE [LARGE SCALE GENOMIC DNA]</scope>
</reference>
<dbReference type="EMBL" id="LBOK01000016">
    <property type="protein sequence ID" value="KKP36580.1"/>
    <property type="molecule type" value="Genomic_DNA"/>
</dbReference>
<comment type="caution">
    <text evidence="1">The sequence shown here is derived from an EMBL/GenBank/DDBJ whole genome shotgun (WGS) entry which is preliminary data.</text>
</comment>
<protein>
    <submittedName>
        <fullName evidence="1">Uncharacterized protein</fullName>
    </submittedName>
</protein>
<proteinExistence type="predicted"/>
<organism evidence="1 2">
    <name type="scientific">Candidatus Roizmanbacteria bacterium GW2011_GWA2_32_13</name>
    <dbReference type="NCBI Taxonomy" id="1618475"/>
    <lineage>
        <taxon>Bacteria</taxon>
        <taxon>Candidatus Roizmaniibacteriota</taxon>
    </lineage>
</organism>